<dbReference type="InParanoid" id="A0A4R5D967"/>
<dbReference type="Pfam" id="PF13561">
    <property type="entry name" value="adh_short_C2"/>
    <property type="match status" value="1"/>
</dbReference>
<dbReference type="PRINTS" id="PR00080">
    <property type="entry name" value="SDRFAMILY"/>
</dbReference>
<organism evidence="3 4">
    <name type="scientific">Jiangella asiatica</name>
    <dbReference type="NCBI Taxonomy" id="2530372"/>
    <lineage>
        <taxon>Bacteria</taxon>
        <taxon>Bacillati</taxon>
        <taxon>Actinomycetota</taxon>
        <taxon>Actinomycetes</taxon>
        <taxon>Jiangellales</taxon>
        <taxon>Jiangellaceae</taxon>
        <taxon>Jiangella</taxon>
    </lineage>
</organism>
<dbReference type="PRINTS" id="PR00081">
    <property type="entry name" value="GDHRDH"/>
</dbReference>
<dbReference type="CDD" id="cd05233">
    <property type="entry name" value="SDR_c"/>
    <property type="match status" value="1"/>
</dbReference>
<dbReference type="InterPro" id="IPR036291">
    <property type="entry name" value="NAD(P)-bd_dom_sf"/>
</dbReference>
<dbReference type="InterPro" id="IPR020904">
    <property type="entry name" value="Sc_DH/Rdtase_CS"/>
</dbReference>
<reference evidence="3 4" key="1">
    <citation type="submission" date="2019-03" db="EMBL/GenBank/DDBJ databases">
        <title>Draft genome sequences of novel Actinobacteria.</title>
        <authorList>
            <person name="Sahin N."/>
            <person name="Ay H."/>
            <person name="Saygin H."/>
        </authorList>
    </citation>
    <scope>NUCLEOTIDE SEQUENCE [LARGE SCALE GENOMIC DNA]</scope>
    <source>
        <strain evidence="3 4">5K138</strain>
    </source>
</reference>
<evidence type="ECO:0000256" key="2">
    <source>
        <dbReference type="ARBA" id="ARBA00023002"/>
    </source>
</evidence>
<dbReference type="PANTHER" id="PTHR43639">
    <property type="entry name" value="OXIDOREDUCTASE, SHORT-CHAIN DEHYDROGENASE/REDUCTASE FAMILY (AFU_ORTHOLOGUE AFUA_5G02870)"/>
    <property type="match status" value="1"/>
</dbReference>
<proteinExistence type="inferred from homology"/>
<gene>
    <name evidence="3" type="ORF">E1269_12495</name>
</gene>
<dbReference type="SUPFAM" id="SSF51735">
    <property type="entry name" value="NAD(P)-binding Rossmann-fold domains"/>
    <property type="match status" value="1"/>
</dbReference>
<dbReference type="GO" id="GO:0016491">
    <property type="term" value="F:oxidoreductase activity"/>
    <property type="evidence" value="ECO:0007669"/>
    <property type="project" value="UniProtKB-KW"/>
</dbReference>
<dbReference type="Gene3D" id="3.40.50.720">
    <property type="entry name" value="NAD(P)-binding Rossmann-like Domain"/>
    <property type="match status" value="1"/>
</dbReference>
<accession>A0A4R5D967</accession>
<dbReference type="EMBL" id="SMKZ01000015">
    <property type="protein sequence ID" value="TDE10132.1"/>
    <property type="molecule type" value="Genomic_DNA"/>
</dbReference>
<dbReference type="OrthoDB" id="3542748at2"/>
<protein>
    <submittedName>
        <fullName evidence="3">SDR family oxidoreductase</fullName>
    </submittedName>
</protein>
<keyword evidence="4" id="KW-1185">Reference proteome</keyword>
<dbReference type="PROSITE" id="PS00061">
    <property type="entry name" value="ADH_SHORT"/>
    <property type="match status" value="1"/>
</dbReference>
<dbReference type="InterPro" id="IPR002347">
    <property type="entry name" value="SDR_fam"/>
</dbReference>
<dbReference type="FunFam" id="3.40.50.720:FF:000084">
    <property type="entry name" value="Short-chain dehydrogenase reductase"/>
    <property type="match status" value="1"/>
</dbReference>
<dbReference type="Proteomes" id="UP000294739">
    <property type="component" value="Unassembled WGS sequence"/>
</dbReference>
<evidence type="ECO:0000313" key="4">
    <source>
        <dbReference type="Proteomes" id="UP000294739"/>
    </source>
</evidence>
<comment type="similarity">
    <text evidence="1">Belongs to the short-chain dehydrogenases/reductases (SDR) family.</text>
</comment>
<keyword evidence="2" id="KW-0560">Oxidoreductase</keyword>
<dbReference type="PANTHER" id="PTHR43639:SF9">
    <property type="entry name" value="BLL5898 PROTEIN"/>
    <property type="match status" value="1"/>
</dbReference>
<evidence type="ECO:0000256" key="1">
    <source>
        <dbReference type="ARBA" id="ARBA00006484"/>
    </source>
</evidence>
<name>A0A4R5D967_9ACTN</name>
<comment type="caution">
    <text evidence="3">The sequence shown here is derived from an EMBL/GenBank/DDBJ whole genome shotgun (WGS) entry which is preliminary data.</text>
</comment>
<dbReference type="AlphaFoldDB" id="A0A4R5D967"/>
<evidence type="ECO:0000313" key="3">
    <source>
        <dbReference type="EMBL" id="TDE10132.1"/>
    </source>
</evidence>
<sequence>MTSDTVPVVVDEVAPRYRGRVALVTGAASGIGAATACRLAAEGAQVVLADLDEAALEAAVAATGKAAGHGGGAEGVVLDVADETGWAALADRLNNGPGRLDLLHSNAAIAVIEPAGRLAVADWDRQLAVNLTATFLAVRSLVGLLERSSGSIVLTSSVHAVRGLPGRPAYAASKGALLSLSRQLAADYGPAVRVNTVVPGPIMSQAWDSVSEPDRERSIRATTLQRFGQPAEVAAVVAFLGSADASYVTGASLVVDGGWSVTADSA</sequence>